<keyword evidence="1" id="KW-0732">Signal</keyword>
<accession>A0ABQ6NK36</accession>
<keyword evidence="3" id="KW-1185">Reference proteome</keyword>
<comment type="caution">
    <text evidence="2">The sequence shown here is derived from an EMBL/GenBank/DDBJ whole genome shotgun (WGS) entry which is preliminary data.</text>
</comment>
<reference evidence="2 3" key="1">
    <citation type="submission" date="2023-05" db="EMBL/GenBank/DDBJ databases">
        <title>Draft genome of Paenibacillus sp. CCS26.</title>
        <authorList>
            <person name="Akita H."/>
            <person name="Shinto Y."/>
            <person name="Kimura Z."/>
        </authorList>
    </citation>
    <scope>NUCLEOTIDE SEQUENCE [LARGE SCALE GENOMIC DNA]</scope>
    <source>
        <strain evidence="2 3">CCS26</strain>
    </source>
</reference>
<sequence>MKKFIITAASAAMLFAVPLAASADPGTETKTVTVQPTYEEITPLSLLLDAPSTVINGQGYPSFKYNTSTPENVRTFIQNVGTTTITYKLKDPSGNIWQSGTLTAGQSYQSTYSWTSAQNGQWTWEINQNNGLQATVKLTVRSDV</sequence>
<dbReference type="EMBL" id="BTCL01000005">
    <property type="protein sequence ID" value="GMK44905.1"/>
    <property type="molecule type" value="Genomic_DNA"/>
</dbReference>
<dbReference type="Proteomes" id="UP001285921">
    <property type="component" value="Unassembled WGS sequence"/>
</dbReference>
<protein>
    <submittedName>
        <fullName evidence="2">Uncharacterized protein</fullName>
    </submittedName>
</protein>
<organism evidence="2 3">
    <name type="scientific">Paenibacillus glycanilyticus</name>
    <dbReference type="NCBI Taxonomy" id="126569"/>
    <lineage>
        <taxon>Bacteria</taxon>
        <taxon>Bacillati</taxon>
        <taxon>Bacillota</taxon>
        <taxon>Bacilli</taxon>
        <taxon>Bacillales</taxon>
        <taxon>Paenibacillaceae</taxon>
        <taxon>Paenibacillus</taxon>
    </lineage>
</organism>
<name>A0ABQ6NK36_9BACL</name>
<feature type="signal peptide" evidence="1">
    <location>
        <begin position="1"/>
        <end position="23"/>
    </location>
</feature>
<feature type="chain" id="PRO_5045598349" evidence="1">
    <location>
        <begin position="24"/>
        <end position="144"/>
    </location>
</feature>
<evidence type="ECO:0000313" key="3">
    <source>
        <dbReference type="Proteomes" id="UP001285921"/>
    </source>
</evidence>
<dbReference type="RefSeq" id="WP_317979800.1">
    <property type="nucleotide sequence ID" value="NZ_BTCL01000005.1"/>
</dbReference>
<gene>
    <name evidence="2" type="ORF">PghCCS26_20330</name>
</gene>
<evidence type="ECO:0000313" key="2">
    <source>
        <dbReference type="EMBL" id="GMK44905.1"/>
    </source>
</evidence>
<proteinExistence type="predicted"/>
<evidence type="ECO:0000256" key="1">
    <source>
        <dbReference type="SAM" id="SignalP"/>
    </source>
</evidence>